<dbReference type="Pfam" id="PF13240">
    <property type="entry name" value="Zn_Ribbon_1"/>
    <property type="match status" value="1"/>
</dbReference>
<evidence type="ECO:0000259" key="2">
    <source>
        <dbReference type="Pfam" id="PF13240"/>
    </source>
</evidence>
<dbReference type="RefSeq" id="WP_072360871.1">
    <property type="nucleotide sequence ID" value="NZ_FXBN01000002.1"/>
</dbReference>
<dbReference type="OrthoDB" id="140814at2157"/>
<evidence type="ECO:0000259" key="1">
    <source>
        <dbReference type="Pfam" id="PF01145"/>
    </source>
</evidence>
<evidence type="ECO:0000313" key="6">
    <source>
        <dbReference type="Proteomes" id="UP000185713"/>
    </source>
</evidence>
<evidence type="ECO:0000313" key="4">
    <source>
        <dbReference type="EMBL" id="RNI08791.1"/>
    </source>
</evidence>
<dbReference type="AlphaFoldDB" id="A0A1L9C2Q6"/>
<dbReference type="STRING" id="523843.SAMN06264941_1104"/>
<dbReference type="EMBL" id="JWTK01000005">
    <property type="protein sequence ID" value="OJH48810.1"/>
    <property type="molecule type" value="Genomic_DNA"/>
</dbReference>
<dbReference type="EMBL" id="RJJH01000015">
    <property type="protein sequence ID" value="RNI08791.1"/>
    <property type="molecule type" value="Genomic_DNA"/>
</dbReference>
<dbReference type="InterPro" id="IPR001107">
    <property type="entry name" value="Band_7"/>
</dbReference>
<name>A0A1L9C2Q6_9EURY</name>
<protein>
    <submittedName>
        <fullName evidence="4">Zinc-ribbon domain-containing protein</fullName>
    </submittedName>
</protein>
<gene>
    <name evidence="4" type="ORF">EFE41_09800</name>
    <name evidence="3" type="ORF">MPF_1658</name>
    <name evidence="5" type="ORF">SAMN06264941_1104</name>
</gene>
<accession>A0A1L9C2Q6</accession>
<reference evidence="7" key="2">
    <citation type="submission" date="2017-04" db="EMBL/GenBank/DDBJ databases">
        <authorList>
            <person name="Varghese N."/>
            <person name="Submissions S."/>
        </authorList>
    </citation>
    <scope>NUCLEOTIDE SEQUENCE [LARGE SCALE GENOMIC DNA]</scope>
    <source>
        <strain evidence="7">FDF-1</strain>
    </source>
</reference>
<evidence type="ECO:0000313" key="7">
    <source>
        <dbReference type="Proteomes" id="UP000193969"/>
    </source>
</evidence>
<feature type="domain" description="Band 7" evidence="1">
    <location>
        <begin position="30"/>
        <end position="194"/>
    </location>
</feature>
<dbReference type="Pfam" id="PF01145">
    <property type="entry name" value="Band_7"/>
    <property type="match status" value="1"/>
</dbReference>
<dbReference type="SUPFAM" id="SSF117892">
    <property type="entry name" value="Band 7/SPFH domain"/>
    <property type="match status" value="1"/>
</dbReference>
<reference evidence="3 6" key="1">
    <citation type="submission" date="2014-12" db="EMBL/GenBank/DDBJ databases">
        <title>The genome sequence of Methanohalophilus portucalensis strain FDF1.</title>
        <authorList>
            <person name="Lai M.-C."/>
            <person name="Lai S.-J."/>
        </authorList>
    </citation>
    <scope>NUCLEOTIDE SEQUENCE [LARGE SCALE GENOMIC DNA]</scope>
    <source>
        <strain evidence="3 6">FDF-1</strain>
    </source>
</reference>
<evidence type="ECO:0000313" key="5">
    <source>
        <dbReference type="EMBL" id="SMH36917.1"/>
    </source>
</evidence>
<reference evidence="4 8" key="4">
    <citation type="submission" date="2018-10" db="EMBL/GenBank/DDBJ databases">
        <title>Cultivation of a novel Methanohalophilus strain from Kebrit Deep of the Red Sea and a genomic comparison of members of the genus Methanohalophilus.</title>
        <authorList>
            <person name="Guan Y."/>
            <person name="Ngugi D.K."/>
            <person name="Stingl U."/>
        </authorList>
    </citation>
    <scope>NUCLEOTIDE SEQUENCE [LARGE SCALE GENOMIC DNA]</scope>
    <source>
        <strain evidence="4 8">DSM 7471</strain>
    </source>
</reference>
<organism evidence="3 6">
    <name type="scientific">Methanohalophilus portucalensis FDF-1</name>
    <dbReference type="NCBI Taxonomy" id="523843"/>
    <lineage>
        <taxon>Archaea</taxon>
        <taxon>Methanobacteriati</taxon>
        <taxon>Methanobacteriota</taxon>
        <taxon>Stenosarchaea group</taxon>
        <taxon>Methanomicrobia</taxon>
        <taxon>Methanosarcinales</taxon>
        <taxon>Methanosarcinaceae</taxon>
        <taxon>Methanohalophilus</taxon>
    </lineage>
</organism>
<dbReference type="Proteomes" id="UP000278252">
    <property type="component" value="Unassembled WGS sequence"/>
</dbReference>
<dbReference type="Gene3D" id="3.30.479.30">
    <property type="entry name" value="Band 7 domain"/>
    <property type="match status" value="1"/>
</dbReference>
<dbReference type="InterPro" id="IPR026870">
    <property type="entry name" value="Zinc_ribbon_dom"/>
</dbReference>
<dbReference type="InterPro" id="IPR036013">
    <property type="entry name" value="Band_7/SPFH_dom_sf"/>
</dbReference>
<reference evidence="5" key="3">
    <citation type="submission" date="2017-04" db="EMBL/GenBank/DDBJ databases">
        <authorList>
            <person name="Afonso C.L."/>
            <person name="Miller P.J."/>
            <person name="Scott M.A."/>
            <person name="Spackman E."/>
            <person name="Goraichik I."/>
            <person name="Dimitrov K.M."/>
            <person name="Suarez D.L."/>
            <person name="Swayne D.E."/>
        </authorList>
    </citation>
    <scope>NUCLEOTIDE SEQUENCE [LARGE SCALE GENOMIC DNA]</scope>
    <source>
        <strain evidence="5">FDF-1</strain>
    </source>
</reference>
<proteinExistence type="predicted"/>
<evidence type="ECO:0000313" key="8">
    <source>
        <dbReference type="Proteomes" id="UP000278252"/>
    </source>
</evidence>
<dbReference type="Proteomes" id="UP000193969">
    <property type="component" value="Unassembled WGS sequence"/>
</dbReference>
<evidence type="ECO:0000313" key="3">
    <source>
        <dbReference type="EMBL" id="OJH48810.1"/>
    </source>
</evidence>
<sequence length="427" mass="48492">MSFKWKATSDEIARVISKKNIGGIFSKSITISPNQKAAIIKNGVVEESVSSGKLRVGGLLKGEINKDVDIALMDISPKDLQWASSEMWTSDNQKISCKGLLRFKIHDEQKFFQMLFAYTTPGNNGERKLSVQDIYNRLESETITRVLQPEIRNIGIENIYGNREMQLRLENELEMQLKSTFAMWGLELIRYSVEWDLGTYEQVMQASNELHTNEELKELETLSKEGDIERQSREQIAQTRANFAPESVIRDHERNEGIKQVKHSAAISQIESESDALEAKQAIDTFRAWKETKKDLKRADLEIEEDMEDRRHYRDKDYLNNIMDKGGADTAKIIAQGREFGSMSAEQIEALAKIQEAEANKNDDRIKFMMDVEDRERADAYRHKELDAAMMGAAQNNVSPGARKCPNCGSVIAAEANFCGQCGSKMK</sequence>
<keyword evidence="7" id="KW-1185">Reference proteome</keyword>
<dbReference type="EMBL" id="FXBN01000002">
    <property type="protein sequence ID" value="SMH36917.1"/>
    <property type="molecule type" value="Genomic_DNA"/>
</dbReference>
<dbReference type="Proteomes" id="UP000185713">
    <property type="component" value="Unassembled WGS sequence"/>
</dbReference>
<feature type="domain" description="Zinc-ribbon" evidence="2">
    <location>
        <begin position="404"/>
        <end position="425"/>
    </location>
</feature>